<sequence>MNRRIRLVMLLLLMGCQVVANPVRITDLDRTYDVFGASQMLGVKAGTVSIDDLLRNPATYQFVNTEKQRIKPYNQQLGYWFRFELVNQQDREVFLQFIYAGTERIVVYETAGNRVLALHRLGSLQPEPDQPFRKSVQFCPIAAKNGQTSTFYVYMEGIYTSALPIFALSVDKLLERQHRSDLFYGTYYGFILIIIVYSLVMFIRLGEWGNLRYAVWVLFIGLQMALFRGHTSEFFWPANPGIEAYATALAAITGFLHVLFTLSFLRLRIQAPTFYKIGIGIMILYAIGFVVNVANVSLNHQLGEQIDFVPLLALFEGLVSIAAGVVTLRKGFRPALFYIAGNLFFYVGILVFLLYTFGRLPYSFWTFESIHLGVGVEILFFAVALTYKVNLIDKQRKDAEQEKIRLLQENERLVTEQNTMLEQKVQQRTEELQEAKQRSEELLLNILPSEVVEELKQTGQSKPRRFERVTVLFTDIKNFTQMGEQLSPEDLVNEIDYYYRSFDAILSRFRIEKIKTIGDAYLCAGGLPVAYPDNPVEVVKAAIEMRDFMLHNQQDRVARGFRHFEFRIGIHTGPVVAGIVGVRKFAYDIWGDTVNTAARMEQHGEVGKINISDTTYQLVKEHFQCNYRGKIAVKNKGDVDMYFAEERVEKAVF</sequence>
<evidence type="ECO:0000256" key="5">
    <source>
        <dbReference type="ARBA" id="ARBA00023136"/>
    </source>
</evidence>
<dbReference type="RefSeq" id="WP_379848604.1">
    <property type="nucleotide sequence ID" value="NZ_JBHSMA010000007.1"/>
</dbReference>
<feature type="chain" id="PRO_5047304022" evidence="10">
    <location>
        <begin position="21"/>
        <end position="653"/>
    </location>
</feature>
<feature type="transmembrane region" description="Helical" evidence="9">
    <location>
        <begin position="182"/>
        <end position="203"/>
    </location>
</feature>
<keyword evidence="13" id="KW-1185">Reference proteome</keyword>
<keyword evidence="3" id="KW-0547">Nucleotide-binding</keyword>
<dbReference type="SMART" id="SM00044">
    <property type="entry name" value="CYCc"/>
    <property type="match status" value="1"/>
</dbReference>
<evidence type="ECO:0000256" key="3">
    <source>
        <dbReference type="ARBA" id="ARBA00022741"/>
    </source>
</evidence>
<dbReference type="InterPro" id="IPR050401">
    <property type="entry name" value="Cyclic_nucleotide_synthase"/>
</dbReference>
<dbReference type="PROSITE" id="PS50125">
    <property type="entry name" value="GUANYLATE_CYCLASE_2"/>
    <property type="match status" value="1"/>
</dbReference>
<feature type="transmembrane region" description="Helical" evidence="9">
    <location>
        <begin position="369"/>
        <end position="387"/>
    </location>
</feature>
<evidence type="ECO:0000313" key="13">
    <source>
        <dbReference type="Proteomes" id="UP001596106"/>
    </source>
</evidence>
<comment type="subcellular location">
    <subcellularLocation>
        <location evidence="1">Membrane</location>
    </subcellularLocation>
</comment>
<reference evidence="13" key="1">
    <citation type="journal article" date="2019" name="Int. J. Syst. Evol. Microbiol.">
        <title>The Global Catalogue of Microorganisms (GCM) 10K type strain sequencing project: providing services to taxonomists for standard genome sequencing and annotation.</title>
        <authorList>
            <consortium name="The Broad Institute Genomics Platform"/>
            <consortium name="The Broad Institute Genome Sequencing Center for Infectious Disease"/>
            <person name="Wu L."/>
            <person name="Ma J."/>
        </authorList>
    </citation>
    <scope>NUCLEOTIDE SEQUENCE [LARGE SCALE GENOMIC DNA]</scope>
    <source>
        <strain evidence="13">CCUG 55250</strain>
    </source>
</reference>
<dbReference type="Gene3D" id="3.30.70.1230">
    <property type="entry name" value="Nucleotide cyclase"/>
    <property type="match status" value="1"/>
</dbReference>
<dbReference type="Gene3D" id="2.60.40.2380">
    <property type="match status" value="1"/>
</dbReference>
<feature type="signal peptide" evidence="10">
    <location>
        <begin position="1"/>
        <end position="20"/>
    </location>
</feature>
<evidence type="ECO:0000256" key="9">
    <source>
        <dbReference type="SAM" id="Phobius"/>
    </source>
</evidence>
<keyword evidence="2 9" id="KW-0812">Transmembrane</keyword>
<dbReference type="Proteomes" id="UP001596106">
    <property type="component" value="Unassembled WGS sequence"/>
</dbReference>
<feature type="transmembrane region" description="Helical" evidence="9">
    <location>
        <begin position="335"/>
        <end position="357"/>
    </location>
</feature>
<dbReference type="CDD" id="cd07302">
    <property type="entry name" value="CHD"/>
    <property type="match status" value="1"/>
</dbReference>
<accession>A0ABW0IH83</accession>
<evidence type="ECO:0000256" key="10">
    <source>
        <dbReference type="SAM" id="SignalP"/>
    </source>
</evidence>
<protein>
    <submittedName>
        <fullName evidence="12">Adenylate/guanylate cyclase domain-containing protein</fullName>
    </submittedName>
</protein>
<dbReference type="Pfam" id="PF07695">
    <property type="entry name" value="7TMR-DISM_7TM"/>
    <property type="match status" value="1"/>
</dbReference>
<evidence type="ECO:0000256" key="6">
    <source>
        <dbReference type="ARBA" id="ARBA00023239"/>
    </source>
</evidence>
<feature type="coiled-coil region" evidence="8">
    <location>
        <begin position="389"/>
        <end position="445"/>
    </location>
</feature>
<feature type="domain" description="Guanylate cyclase" evidence="11">
    <location>
        <begin position="470"/>
        <end position="601"/>
    </location>
</feature>
<dbReference type="InterPro" id="IPR011623">
    <property type="entry name" value="7TMR_DISM_rcpt_extracell_dom1"/>
</dbReference>
<dbReference type="InterPro" id="IPR029787">
    <property type="entry name" value="Nucleotide_cyclase"/>
</dbReference>
<comment type="caution">
    <text evidence="12">The sequence shown here is derived from an EMBL/GenBank/DDBJ whole genome shotgun (WGS) entry which is preliminary data.</text>
</comment>
<evidence type="ECO:0000259" key="11">
    <source>
        <dbReference type="PROSITE" id="PS50125"/>
    </source>
</evidence>
<evidence type="ECO:0000256" key="4">
    <source>
        <dbReference type="ARBA" id="ARBA00022989"/>
    </source>
</evidence>
<dbReference type="Pfam" id="PF07696">
    <property type="entry name" value="7TMR-DISMED2"/>
    <property type="match status" value="1"/>
</dbReference>
<name>A0ABW0IH83_9BACT</name>
<evidence type="ECO:0000256" key="7">
    <source>
        <dbReference type="RuleBase" id="RU000405"/>
    </source>
</evidence>
<dbReference type="EMBL" id="JBHSMA010000007">
    <property type="protein sequence ID" value="MFC5411721.1"/>
    <property type="molecule type" value="Genomic_DNA"/>
</dbReference>
<feature type="transmembrane region" description="Helical" evidence="9">
    <location>
        <begin position="210"/>
        <end position="230"/>
    </location>
</feature>
<dbReference type="PANTHER" id="PTHR11920">
    <property type="entry name" value="GUANYLYL CYCLASE"/>
    <property type="match status" value="1"/>
</dbReference>
<feature type="transmembrane region" description="Helical" evidence="9">
    <location>
        <begin position="277"/>
        <end position="296"/>
    </location>
</feature>
<dbReference type="PROSITE" id="PS00452">
    <property type="entry name" value="GUANYLATE_CYCLASE_1"/>
    <property type="match status" value="1"/>
</dbReference>
<evidence type="ECO:0000256" key="1">
    <source>
        <dbReference type="ARBA" id="ARBA00004370"/>
    </source>
</evidence>
<organism evidence="12 13">
    <name type="scientific">Larkinella bovis</name>
    <dbReference type="NCBI Taxonomy" id="683041"/>
    <lineage>
        <taxon>Bacteria</taxon>
        <taxon>Pseudomonadati</taxon>
        <taxon>Bacteroidota</taxon>
        <taxon>Cytophagia</taxon>
        <taxon>Cytophagales</taxon>
        <taxon>Spirosomataceae</taxon>
        <taxon>Larkinella</taxon>
    </lineage>
</organism>
<dbReference type="PANTHER" id="PTHR11920:SF335">
    <property type="entry name" value="GUANYLATE CYCLASE"/>
    <property type="match status" value="1"/>
</dbReference>
<feature type="transmembrane region" description="Helical" evidence="9">
    <location>
        <begin position="308"/>
        <end position="328"/>
    </location>
</feature>
<proteinExistence type="inferred from homology"/>
<evidence type="ECO:0000256" key="2">
    <source>
        <dbReference type="ARBA" id="ARBA00022692"/>
    </source>
</evidence>
<keyword evidence="5 9" id="KW-0472">Membrane</keyword>
<feature type="transmembrane region" description="Helical" evidence="9">
    <location>
        <begin position="242"/>
        <end position="265"/>
    </location>
</feature>
<keyword evidence="4 9" id="KW-1133">Transmembrane helix</keyword>
<keyword evidence="8" id="KW-0175">Coiled coil</keyword>
<dbReference type="InterPro" id="IPR018297">
    <property type="entry name" value="A/G_cyclase_CS"/>
</dbReference>
<comment type="similarity">
    <text evidence="7">Belongs to the adenylyl cyclase class-4/guanylyl cyclase family.</text>
</comment>
<keyword evidence="10" id="KW-0732">Signal</keyword>
<dbReference type="InterPro" id="IPR001054">
    <property type="entry name" value="A/G_cyclase"/>
</dbReference>
<dbReference type="InterPro" id="IPR011622">
    <property type="entry name" value="7TMR_DISM_rcpt_extracell_dom2"/>
</dbReference>
<dbReference type="Pfam" id="PF00211">
    <property type="entry name" value="Guanylate_cyc"/>
    <property type="match status" value="1"/>
</dbReference>
<evidence type="ECO:0000256" key="8">
    <source>
        <dbReference type="SAM" id="Coils"/>
    </source>
</evidence>
<evidence type="ECO:0000313" key="12">
    <source>
        <dbReference type="EMBL" id="MFC5411721.1"/>
    </source>
</evidence>
<gene>
    <name evidence="12" type="ORF">ACFPMF_20530</name>
</gene>
<dbReference type="SUPFAM" id="SSF55073">
    <property type="entry name" value="Nucleotide cyclase"/>
    <property type="match status" value="1"/>
</dbReference>
<keyword evidence="6 7" id="KW-0456">Lyase</keyword>